<organism evidence="4 5">
    <name type="scientific">Pterulicium gracile</name>
    <dbReference type="NCBI Taxonomy" id="1884261"/>
    <lineage>
        <taxon>Eukaryota</taxon>
        <taxon>Fungi</taxon>
        <taxon>Dikarya</taxon>
        <taxon>Basidiomycota</taxon>
        <taxon>Agaricomycotina</taxon>
        <taxon>Agaricomycetes</taxon>
        <taxon>Agaricomycetidae</taxon>
        <taxon>Agaricales</taxon>
        <taxon>Pleurotineae</taxon>
        <taxon>Pterulaceae</taxon>
        <taxon>Pterulicium</taxon>
    </lineage>
</organism>
<reference evidence="4 5" key="1">
    <citation type="journal article" date="2019" name="Nat. Ecol. Evol.">
        <title>Megaphylogeny resolves global patterns of mushroom evolution.</title>
        <authorList>
            <person name="Varga T."/>
            <person name="Krizsan K."/>
            <person name="Foldi C."/>
            <person name="Dima B."/>
            <person name="Sanchez-Garcia M."/>
            <person name="Sanchez-Ramirez S."/>
            <person name="Szollosi G.J."/>
            <person name="Szarkandi J.G."/>
            <person name="Papp V."/>
            <person name="Albert L."/>
            <person name="Andreopoulos W."/>
            <person name="Angelini C."/>
            <person name="Antonin V."/>
            <person name="Barry K.W."/>
            <person name="Bougher N.L."/>
            <person name="Buchanan P."/>
            <person name="Buyck B."/>
            <person name="Bense V."/>
            <person name="Catcheside P."/>
            <person name="Chovatia M."/>
            <person name="Cooper J."/>
            <person name="Damon W."/>
            <person name="Desjardin D."/>
            <person name="Finy P."/>
            <person name="Geml J."/>
            <person name="Haridas S."/>
            <person name="Hughes K."/>
            <person name="Justo A."/>
            <person name="Karasinski D."/>
            <person name="Kautmanova I."/>
            <person name="Kiss B."/>
            <person name="Kocsube S."/>
            <person name="Kotiranta H."/>
            <person name="LaButti K.M."/>
            <person name="Lechner B.E."/>
            <person name="Liimatainen K."/>
            <person name="Lipzen A."/>
            <person name="Lukacs Z."/>
            <person name="Mihaltcheva S."/>
            <person name="Morgado L.N."/>
            <person name="Niskanen T."/>
            <person name="Noordeloos M.E."/>
            <person name="Ohm R.A."/>
            <person name="Ortiz-Santana B."/>
            <person name="Ovrebo C."/>
            <person name="Racz N."/>
            <person name="Riley R."/>
            <person name="Savchenko A."/>
            <person name="Shiryaev A."/>
            <person name="Soop K."/>
            <person name="Spirin V."/>
            <person name="Szebenyi C."/>
            <person name="Tomsovsky M."/>
            <person name="Tulloss R.E."/>
            <person name="Uehling J."/>
            <person name="Grigoriev I.V."/>
            <person name="Vagvolgyi C."/>
            <person name="Papp T."/>
            <person name="Martin F.M."/>
            <person name="Miettinen O."/>
            <person name="Hibbett D.S."/>
            <person name="Nagy L.G."/>
        </authorList>
    </citation>
    <scope>NUCLEOTIDE SEQUENCE [LARGE SCALE GENOMIC DNA]</scope>
    <source>
        <strain evidence="4 5">CBS 309.79</strain>
    </source>
</reference>
<dbReference type="PANTHER" id="PTHR31373">
    <property type="entry name" value="OS06G0652100 PROTEIN"/>
    <property type="match status" value="1"/>
</dbReference>
<name>A0A5C3QUP6_9AGAR</name>
<evidence type="ECO:0000313" key="4">
    <source>
        <dbReference type="EMBL" id="TFL04069.1"/>
    </source>
</evidence>
<dbReference type="InterPro" id="IPR056690">
    <property type="entry name" value="DUF7788"/>
</dbReference>
<gene>
    <name evidence="4" type="ORF">BDV98DRAFT_525878</name>
</gene>
<feature type="domain" description="DUF7788" evidence="3">
    <location>
        <begin position="511"/>
        <end position="764"/>
    </location>
</feature>
<dbReference type="Pfam" id="PF11443">
    <property type="entry name" value="DUF2828"/>
    <property type="match status" value="1"/>
</dbReference>
<evidence type="ECO:0000313" key="5">
    <source>
        <dbReference type="Proteomes" id="UP000305067"/>
    </source>
</evidence>
<dbReference type="InterPro" id="IPR036465">
    <property type="entry name" value="vWFA_dom_sf"/>
</dbReference>
<evidence type="ECO:0000259" key="2">
    <source>
        <dbReference type="Pfam" id="PF11443"/>
    </source>
</evidence>
<feature type="compositionally biased region" description="Basic and acidic residues" evidence="1">
    <location>
        <begin position="219"/>
        <end position="229"/>
    </location>
</feature>
<dbReference type="EMBL" id="ML178819">
    <property type="protein sequence ID" value="TFL04069.1"/>
    <property type="molecule type" value="Genomic_DNA"/>
</dbReference>
<protein>
    <submittedName>
        <fullName evidence="4">Uncharacterized protein</fullName>
    </submittedName>
</protein>
<accession>A0A5C3QUP6</accession>
<feature type="domain" description="DUF2828" evidence="2">
    <location>
        <begin position="60"/>
        <end position="509"/>
    </location>
</feature>
<dbReference type="Gene3D" id="3.40.50.410">
    <property type="entry name" value="von Willebrand factor, type A domain"/>
    <property type="match status" value="1"/>
</dbReference>
<proteinExistence type="predicted"/>
<dbReference type="AlphaFoldDB" id="A0A5C3QUP6"/>
<evidence type="ECO:0000256" key="1">
    <source>
        <dbReference type="SAM" id="MobiDB-lite"/>
    </source>
</evidence>
<evidence type="ECO:0000259" key="3">
    <source>
        <dbReference type="Pfam" id="PF25043"/>
    </source>
</evidence>
<dbReference type="PIRSF" id="PIRSF015417">
    <property type="entry name" value="T31B5_30_vWA"/>
    <property type="match status" value="1"/>
</dbReference>
<dbReference type="SUPFAM" id="SSF53300">
    <property type="entry name" value="vWA-like"/>
    <property type="match status" value="1"/>
</dbReference>
<feature type="region of interest" description="Disordered" evidence="1">
    <location>
        <begin position="204"/>
        <end position="260"/>
    </location>
</feature>
<sequence>MTSNSVAQSAQDITLPNIPELYDPNFLDALLPVSKVAAAIETVTNPMLDALKVHSHRTHTENSAQALSSTESASLDAFSQLGSWSFSPDLDKSLFAAWDEDPELTLKLIWNLRSIHEGKNDREVFYRAFGWLYKNHPRTAISNLDQLVRAAIKKKSKAKEGSAPIDDSGLAHGYWKDLLNILALANLNQLADVKKAPAFLHSAMERTEGSRKRAAKKDKKPDSKPREPGEATTPQKPLDPKQVEANKQAQAKARESRDNKFKESHALLLKNLKDPKFLALYVAVARLFADQLVEDLKTSQALDQLPSGHEDRQSTLRKISLASKWAPTPLQSHDKVTNVSTAVALLLNHNRDAVTTTKYRFPSSITSQPNPESAEQMLVLRSFFQRHILTPLRAQTRVTEPLMTANRWSSIQYNRVASVCMKNNTERFFMHDKDRFKDYLKSVEEQKTTISGATLLPHELVKQALQLSTNDKESKALQEVKKELAETQGKVIGAQWNTLVSNLRDSGTLDNCLALCDVSGSMGSLEKYRSSGNSKSKSRKSSSAVEPILPAVALSLVLCQLAKPPFANSFITFSEEPKFAQVDPRLSLLENIDSMCQEDWGMNTDFKAVFVDLLLPLAKKHNVKNEDMIKRLFVFSDMQFDAVEPSSEEYESDGCGDRSGKVEAEWNTNHDVISKAYKEAGYDVPQLVYWNLAGGGTMEVQHDRKGVAMMSGFSPGMLKVFMGEEAEEEAKDEGWVDVGKEEKASAEEAKADDKFTPLNIMKKALGKASYQGLKVLD</sequence>
<keyword evidence="5" id="KW-1185">Reference proteome</keyword>
<dbReference type="Proteomes" id="UP000305067">
    <property type="component" value="Unassembled WGS sequence"/>
</dbReference>
<dbReference type="PANTHER" id="PTHR31373:SF27">
    <property type="entry name" value="TROVE DOMAIN-CONTAINING PROTEIN"/>
    <property type="match status" value="1"/>
</dbReference>
<dbReference type="InterPro" id="IPR058580">
    <property type="entry name" value="DUF2828"/>
</dbReference>
<dbReference type="Pfam" id="PF25043">
    <property type="entry name" value="DUF7788"/>
    <property type="match status" value="1"/>
</dbReference>
<dbReference type="OrthoDB" id="1149618at2759"/>
<dbReference type="InterPro" id="IPR011205">
    <property type="entry name" value="UCP015417_vWA"/>
</dbReference>